<evidence type="ECO:0000313" key="8">
    <source>
        <dbReference type="Proteomes" id="UP000306918"/>
    </source>
</evidence>
<evidence type="ECO:0000259" key="5">
    <source>
        <dbReference type="Pfam" id="PF07715"/>
    </source>
</evidence>
<evidence type="ECO:0000313" key="7">
    <source>
        <dbReference type="EMBL" id="THU42051.1"/>
    </source>
</evidence>
<feature type="domain" description="Outer membrane protein beta-barrel" evidence="6">
    <location>
        <begin position="368"/>
        <end position="779"/>
    </location>
</feature>
<keyword evidence="3" id="KW-0998">Cell outer membrane</keyword>
<reference evidence="7 8" key="1">
    <citation type="submission" date="2019-04" db="EMBL/GenBank/DDBJ databases">
        <title>Niastella caeni sp. nov., isolated from activated sludge.</title>
        <authorList>
            <person name="Sheng M."/>
        </authorList>
    </citation>
    <scope>NUCLEOTIDE SEQUENCE [LARGE SCALE GENOMIC DNA]</scope>
    <source>
        <strain evidence="7 8">HX-2-15</strain>
    </source>
</reference>
<sequence>MLPLLFCAAVTKAQQITGNVKDDQGKGLSGATVTLKKVKDSALVKLAATNAAGQYSFASINAGNYFVAVSYTGHKAKTSAAFEVSGTGDVAVPEVVLTKTSGNLKEVVVAARKPMIEVKADKTILNVEGSVNAVGQDALDLLRKAPGVIVDKDDNLTLSGKNGVQVYVDGRPTPLNGKDLSDYLRTLQSSSIEAIEIITNPSAKYEAAGNAGIINIRLKKNKSYGTNGSVNAGYNQGITPKYNGGISLNHRNKHVNLFGNYSYNDNTNETNITLRREILDTLFDQKSKLNIDTRSHNFKAGMDYFINKRSTIGIMTNGSFSDMDMDNYSRTEISYIPTKQPDRLLIADNTNANKKNNINGNLNYRYADSTGHELNIDADFGAYRNKSDQFQPNYYFDPNNNPLYSRIYHMLAPTDIDIYSMKADYEQNFKKGRLGVGGKVSFVESNNDFRRFDVDPNTKDETLDIFRSNSFVYKENINAGYLNYNRQFKGFMIQAGLRVENTHATGRSQGIKQDAGGNFVTYDSTFTRDYTNLFPSAAITLNKKPMSQFSFTYSRRIDRPNYQNLNPFEFKLDEYTYQKGNTELRPQYTNSFGITHTYKYRLNTTLNYSHVKDIFSQLVDVTEKSKAFITQKNLATQDIVSLNISYPFMYKWYSIFGNLNAYYSKYKADLGVDRKVNLDVFAFNFYAQQSFRLGKGYTAEMSGFYTSPSIWQGTIKSSKIWSIDGGVQKTVLKGNGTVKASVSDIFRTFKWKGTSNFAGQQTLASGNWESRQLKLNFTYRFGNSQVKAARQRKTSLEEENKRAADSGGGGMGGGNQK</sequence>
<dbReference type="Gene3D" id="2.170.130.10">
    <property type="entry name" value="TonB-dependent receptor, plug domain"/>
    <property type="match status" value="1"/>
</dbReference>
<dbReference type="PANTHER" id="PTHR40980">
    <property type="entry name" value="PLUG DOMAIN-CONTAINING PROTEIN"/>
    <property type="match status" value="1"/>
</dbReference>
<protein>
    <submittedName>
        <fullName evidence="7">TonB-dependent receptor</fullName>
    </submittedName>
</protein>
<dbReference type="AlphaFoldDB" id="A0A4S8I2H5"/>
<dbReference type="OrthoDB" id="905812at2"/>
<dbReference type="InterPro" id="IPR012910">
    <property type="entry name" value="Plug_dom"/>
</dbReference>
<evidence type="ECO:0000256" key="3">
    <source>
        <dbReference type="ARBA" id="ARBA00023237"/>
    </source>
</evidence>
<comment type="caution">
    <text evidence="7">The sequence shown here is derived from an EMBL/GenBank/DDBJ whole genome shotgun (WGS) entry which is preliminary data.</text>
</comment>
<feature type="domain" description="TonB-dependent receptor plug" evidence="5">
    <location>
        <begin position="136"/>
        <end position="212"/>
    </location>
</feature>
<dbReference type="PANTHER" id="PTHR40980:SF4">
    <property type="entry name" value="TONB-DEPENDENT RECEPTOR-LIKE BETA-BARREL DOMAIN-CONTAINING PROTEIN"/>
    <property type="match status" value="1"/>
</dbReference>
<evidence type="ECO:0000256" key="1">
    <source>
        <dbReference type="ARBA" id="ARBA00004442"/>
    </source>
</evidence>
<dbReference type="SUPFAM" id="SSF49464">
    <property type="entry name" value="Carboxypeptidase regulatory domain-like"/>
    <property type="match status" value="1"/>
</dbReference>
<feature type="compositionally biased region" description="Gly residues" evidence="4">
    <location>
        <begin position="806"/>
        <end position="817"/>
    </location>
</feature>
<dbReference type="SUPFAM" id="SSF56935">
    <property type="entry name" value="Porins"/>
    <property type="match status" value="1"/>
</dbReference>
<dbReference type="Pfam" id="PF14905">
    <property type="entry name" value="OMP_b-brl_3"/>
    <property type="match status" value="1"/>
</dbReference>
<organism evidence="7 8">
    <name type="scientific">Niastella caeni</name>
    <dbReference type="NCBI Taxonomy" id="2569763"/>
    <lineage>
        <taxon>Bacteria</taxon>
        <taxon>Pseudomonadati</taxon>
        <taxon>Bacteroidota</taxon>
        <taxon>Chitinophagia</taxon>
        <taxon>Chitinophagales</taxon>
        <taxon>Chitinophagaceae</taxon>
        <taxon>Niastella</taxon>
    </lineage>
</organism>
<evidence type="ECO:0000256" key="2">
    <source>
        <dbReference type="ARBA" id="ARBA00023136"/>
    </source>
</evidence>
<accession>A0A4S8I2H5</accession>
<dbReference type="GO" id="GO:0009279">
    <property type="term" value="C:cell outer membrane"/>
    <property type="evidence" value="ECO:0007669"/>
    <property type="project" value="UniProtKB-SubCell"/>
</dbReference>
<evidence type="ECO:0000256" key="4">
    <source>
        <dbReference type="SAM" id="MobiDB-lite"/>
    </source>
</evidence>
<name>A0A4S8I2H5_9BACT</name>
<dbReference type="InterPro" id="IPR041700">
    <property type="entry name" value="OMP_b-brl_3"/>
</dbReference>
<dbReference type="Proteomes" id="UP000306918">
    <property type="component" value="Unassembled WGS sequence"/>
</dbReference>
<dbReference type="Pfam" id="PF07715">
    <property type="entry name" value="Plug"/>
    <property type="match status" value="1"/>
</dbReference>
<keyword evidence="8" id="KW-1185">Reference proteome</keyword>
<proteinExistence type="predicted"/>
<dbReference type="Gene3D" id="2.40.170.20">
    <property type="entry name" value="TonB-dependent receptor, beta-barrel domain"/>
    <property type="match status" value="1"/>
</dbReference>
<dbReference type="Gene3D" id="2.60.40.1120">
    <property type="entry name" value="Carboxypeptidase-like, regulatory domain"/>
    <property type="match status" value="1"/>
</dbReference>
<dbReference type="Pfam" id="PF13620">
    <property type="entry name" value="CarboxypepD_reg"/>
    <property type="match status" value="1"/>
</dbReference>
<gene>
    <name evidence="7" type="ORF">FAM09_05590</name>
</gene>
<dbReference type="InterPro" id="IPR037066">
    <property type="entry name" value="Plug_dom_sf"/>
</dbReference>
<keyword evidence="2" id="KW-0472">Membrane</keyword>
<feature type="compositionally biased region" description="Basic and acidic residues" evidence="4">
    <location>
        <begin position="794"/>
        <end position="804"/>
    </location>
</feature>
<dbReference type="EMBL" id="STFF01000001">
    <property type="protein sequence ID" value="THU42051.1"/>
    <property type="molecule type" value="Genomic_DNA"/>
</dbReference>
<dbReference type="InterPro" id="IPR036942">
    <property type="entry name" value="Beta-barrel_TonB_sf"/>
</dbReference>
<dbReference type="InterPro" id="IPR008969">
    <property type="entry name" value="CarboxyPept-like_regulatory"/>
</dbReference>
<keyword evidence="7" id="KW-0675">Receptor</keyword>
<feature type="region of interest" description="Disordered" evidence="4">
    <location>
        <begin position="789"/>
        <end position="817"/>
    </location>
</feature>
<evidence type="ECO:0000259" key="6">
    <source>
        <dbReference type="Pfam" id="PF14905"/>
    </source>
</evidence>
<comment type="subcellular location">
    <subcellularLocation>
        <location evidence="1">Cell outer membrane</location>
    </subcellularLocation>
</comment>